<dbReference type="EMBL" id="CAJVPK010000222">
    <property type="protein sequence ID" value="CAG8477500.1"/>
    <property type="molecule type" value="Genomic_DNA"/>
</dbReference>
<feature type="signal peptide" evidence="1">
    <location>
        <begin position="1"/>
        <end position="21"/>
    </location>
</feature>
<organism evidence="2 3">
    <name type="scientific">Diversispora eburnea</name>
    <dbReference type="NCBI Taxonomy" id="1213867"/>
    <lineage>
        <taxon>Eukaryota</taxon>
        <taxon>Fungi</taxon>
        <taxon>Fungi incertae sedis</taxon>
        <taxon>Mucoromycota</taxon>
        <taxon>Glomeromycotina</taxon>
        <taxon>Glomeromycetes</taxon>
        <taxon>Diversisporales</taxon>
        <taxon>Diversisporaceae</taxon>
        <taxon>Diversispora</taxon>
    </lineage>
</organism>
<dbReference type="Gene3D" id="2.40.10.10">
    <property type="entry name" value="Trypsin-like serine proteases"/>
    <property type="match status" value="2"/>
</dbReference>
<comment type="caution">
    <text evidence="2">The sequence shown here is derived from an EMBL/GenBank/DDBJ whole genome shotgun (WGS) entry which is preliminary data.</text>
</comment>
<keyword evidence="3" id="KW-1185">Reference proteome</keyword>
<dbReference type="Proteomes" id="UP000789706">
    <property type="component" value="Unassembled WGS sequence"/>
</dbReference>
<protein>
    <submittedName>
        <fullName evidence="2">9762_t:CDS:1</fullName>
    </submittedName>
</protein>
<accession>A0A9N8WA55</accession>
<keyword evidence="1" id="KW-0732">Signal</keyword>
<dbReference type="InterPro" id="IPR043504">
    <property type="entry name" value="Peptidase_S1_PA_chymotrypsin"/>
</dbReference>
<dbReference type="OrthoDB" id="10315727at2759"/>
<feature type="chain" id="PRO_5040325279" evidence="1">
    <location>
        <begin position="22"/>
        <end position="263"/>
    </location>
</feature>
<gene>
    <name evidence="2" type="ORF">DEBURN_LOCUS3475</name>
</gene>
<evidence type="ECO:0000313" key="3">
    <source>
        <dbReference type="Proteomes" id="UP000789706"/>
    </source>
</evidence>
<reference evidence="2" key="1">
    <citation type="submission" date="2021-06" db="EMBL/GenBank/DDBJ databases">
        <authorList>
            <person name="Kallberg Y."/>
            <person name="Tangrot J."/>
            <person name="Rosling A."/>
        </authorList>
    </citation>
    <scope>NUCLEOTIDE SEQUENCE</scope>
    <source>
        <strain evidence="2">AZ414A</strain>
    </source>
</reference>
<dbReference type="InterPro" id="IPR009003">
    <property type="entry name" value="Peptidase_S1_PA"/>
</dbReference>
<proteinExistence type="predicted"/>
<dbReference type="AlphaFoldDB" id="A0A9N8WA55"/>
<dbReference type="SUPFAM" id="SSF50494">
    <property type="entry name" value="Trypsin-like serine proteases"/>
    <property type="match status" value="1"/>
</dbReference>
<name>A0A9N8WA55_9GLOM</name>
<sequence>MKKTYVYFILYLLSFFNSVYSLPKRQEPIGAIGGSVTLSIEGRFTCTSGFPVKGGDLGDTDTGLLLAGHCTANNAVGDQVFVENNDGSLGSLIGRIFKVSYGNGNDFALIKLDQGWFGYPTLIGPGKDGQPAILPIITATSPEEGSQVCLTGATSSSVCGVLIEADGEGSMYVLNKWNNSEFILLEGLNVIDTGKSRTTFGDSGAGVFVTKRAPVGSAILASPVGIYVGFVNDVVEHKESYYYPISTVLEAFGGLELITQKIL</sequence>
<evidence type="ECO:0000313" key="2">
    <source>
        <dbReference type="EMBL" id="CAG8477500.1"/>
    </source>
</evidence>
<evidence type="ECO:0000256" key="1">
    <source>
        <dbReference type="SAM" id="SignalP"/>
    </source>
</evidence>